<dbReference type="Pfam" id="PF20730">
    <property type="entry name" value="YetF_N"/>
    <property type="match status" value="1"/>
</dbReference>
<keyword evidence="4 7" id="KW-0812">Transmembrane</keyword>
<evidence type="ECO:0000256" key="6">
    <source>
        <dbReference type="ARBA" id="ARBA00023136"/>
    </source>
</evidence>
<dbReference type="Gene3D" id="3.30.240.20">
    <property type="entry name" value="bsu07140 like domains"/>
    <property type="match status" value="2"/>
</dbReference>
<keyword evidence="3" id="KW-1003">Cell membrane</keyword>
<sequence>MHSIFVTVFRTLLGFTVLFLLTRMLGKKQIGQLTHFTYITGIALGNIVGDMVVHRDIKLMDGLVGVTLWAVLTFLLEYLSLKSSKARVLLDGEPMIVIKKGKIQEKALSKSKLNIDDLSMLLRNKEVFSFSDVDYAILETNGKLSVLKIPESESPTRKDLKILTHQRVHIPSEIIVDGKVVIGNLEEFSLSQAWLDNQLKLFGIESVSDVIYAELQSDGRLYINKRKERNS</sequence>
<dbReference type="GO" id="GO:0005886">
    <property type="term" value="C:plasma membrane"/>
    <property type="evidence" value="ECO:0007669"/>
    <property type="project" value="UniProtKB-SubCell"/>
</dbReference>
<dbReference type="InterPro" id="IPR048454">
    <property type="entry name" value="YetF_N"/>
</dbReference>
<reference evidence="10 11" key="1">
    <citation type="submission" date="2020-08" db="EMBL/GenBank/DDBJ databases">
        <title>Genomic Encyclopedia of Type Strains, Phase IV (KMG-IV): sequencing the most valuable type-strain genomes for metagenomic binning, comparative biology and taxonomic classification.</title>
        <authorList>
            <person name="Goeker M."/>
        </authorList>
    </citation>
    <scope>NUCLEOTIDE SEQUENCE [LARGE SCALE GENOMIC DNA]</scope>
    <source>
        <strain evidence="10 11">DSM 103526</strain>
    </source>
</reference>
<protein>
    <submittedName>
        <fullName evidence="10">Uncharacterized membrane protein YcaP (DUF421 family)</fullName>
    </submittedName>
</protein>
<name>A0A841KX37_9FIRM</name>
<keyword evidence="11" id="KW-1185">Reference proteome</keyword>
<evidence type="ECO:0000256" key="7">
    <source>
        <dbReference type="SAM" id="Phobius"/>
    </source>
</evidence>
<feature type="transmembrane region" description="Helical" evidence="7">
    <location>
        <begin position="33"/>
        <end position="53"/>
    </location>
</feature>
<evidence type="ECO:0000256" key="4">
    <source>
        <dbReference type="ARBA" id="ARBA00022692"/>
    </source>
</evidence>
<dbReference type="Pfam" id="PF04239">
    <property type="entry name" value="DUF421"/>
    <property type="match status" value="1"/>
</dbReference>
<keyword evidence="6 7" id="KW-0472">Membrane</keyword>
<organism evidence="10 11">
    <name type="scientific">Anaerosolibacter carboniphilus</name>
    <dbReference type="NCBI Taxonomy" id="1417629"/>
    <lineage>
        <taxon>Bacteria</taxon>
        <taxon>Bacillati</taxon>
        <taxon>Bacillota</taxon>
        <taxon>Clostridia</taxon>
        <taxon>Peptostreptococcales</taxon>
        <taxon>Thermotaleaceae</taxon>
        <taxon>Anaerosolibacter</taxon>
    </lineage>
</organism>
<comment type="subcellular location">
    <subcellularLocation>
        <location evidence="1">Cell membrane</location>
        <topology evidence="1">Multi-pass membrane protein</topology>
    </subcellularLocation>
</comment>
<dbReference type="PANTHER" id="PTHR34582:SF7">
    <property type="entry name" value="UPF0702 TRANSMEMBRANE PROTEIN YDFS"/>
    <property type="match status" value="1"/>
</dbReference>
<feature type="transmembrane region" description="Helical" evidence="7">
    <location>
        <begin position="59"/>
        <end position="79"/>
    </location>
</feature>
<comment type="similarity">
    <text evidence="2">Belongs to the UPF0702 family.</text>
</comment>
<evidence type="ECO:0000313" key="10">
    <source>
        <dbReference type="EMBL" id="MBB6214749.1"/>
    </source>
</evidence>
<evidence type="ECO:0000256" key="1">
    <source>
        <dbReference type="ARBA" id="ARBA00004651"/>
    </source>
</evidence>
<dbReference type="AlphaFoldDB" id="A0A841KX37"/>
<evidence type="ECO:0000256" key="2">
    <source>
        <dbReference type="ARBA" id="ARBA00006448"/>
    </source>
</evidence>
<dbReference type="PANTHER" id="PTHR34582">
    <property type="entry name" value="UPF0702 TRANSMEMBRANE PROTEIN YCAP"/>
    <property type="match status" value="1"/>
</dbReference>
<comment type="caution">
    <text evidence="10">The sequence shown here is derived from an EMBL/GenBank/DDBJ whole genome shotgun (WGS) entry which is preliminary data.</text>
</comment>
<dbReference type="Proteomes" id="UP000579281">
    <property type="component" value="Unassembled WGS sequence"/>
</dbReference>
<evidence type="ECO:0000259" key="9">
    <source>
        <dbReference type="Pfam" id="PF20730"/>
    </source>
</evidence>
<keyword evidence="5 7" id="KW-1133">Transmembrane helix</keyword>
<dbReference type="InterPro" id="IPR023090">
    <property type="entry name" value="UPF0702_alpha/beta_dom_sf"/>
</dbReference>
<dbReference type="EMBL" id="JACHEN010000003">
    <property type="protein sequence ID" value="MBB6214749.1"/>
    <property type="molecule type" value="Genomic_DNA"/>
</dbReference>
<dbReference type="RefSeq" id="WP_184308411.1">
    <property type="nucleotide sequence ID" value="NZ_JACHEN010000003.1"/>
</dbReference>
<dbReference type="InterPro" id="IPR007353">
    <property type="entry name" value="DUF421"/>
</dbReference>
<proteinExistence type="inferred from homology"/>
<feature type="domain" description="YetF-like N-terminal transmembrane" evidence="9">
    <location>
        <begin position="7"/>
        <end position="79"/>
    </location>
</feature>
<evidence type="ECO:0000256" key="5">
    <source>
        <dbReference type="ARBA" id="ARBA00022989"/>
    </source>
</evidence>
<accession>A0A841KX37</accession>
<feature type="transmembrane region" description="Helical" evidence="7">
    <location>
        <begin position="6"/>
        <end position="26"/>
    </location>
</feature>
<gene>
    <name evidence="10" type="ORF">HNQ80_000832</name>
</gene>
<evidence type="ECO:0000259" key="8">
    <source>
        <dbReference type="Pfam" id="PF04239"/>
    </source>
</evidence>
<evidence type="ECO:0000256" key="3">
    <source>
        <dbReference type="ARBA" id="ARBA00022475"/>
    </source>
</evidence>
<feature type="domain" description="YetF C-terminal" evidence="8">
    <location>
        <begin position="82"/>
        <end position="215"/>
    </location>
</feature>
<evidence type="ECO:0000313" key="11">
    <source>
        <dbReference type="Proteomes" id="UP000579281"/>
    </source>
</evidence>